<gene>
    <name evidence="1" type="ORF">PPG34_14420</name>
</gene>
<name>A0ABU3KAP9_9BACT</name>
<dbReference type="EMBL" id="JAQOUE010000001">
    <property type="protein sequence ID" value="MDT7043550.1"/>
    <property type="molecule type" value="Genomic_DNA"/>
</dbReference>
<dbReference type="RefSeq" id="WP_313834116.1">
    <property type="nucleotide sequence ID" value="NZ_JAQOUE010000001.1"/>
</dbReference>
<keyword evidence="2" id="KW-1185">Reference proteome</keyword>
<dbReference type="Gene3D" id="1.25.40.10">
    <property type="entry name" value="Tetratricopeptide repeat domain"/>
    <property type="match status" value="1"/>
</dbReference>
<dbReference type="Proteomes" id="UP001250932">
    <property type="component" value="Unassembled WGS sequence"/>
</dbReference>
<dbReference type="Pfam" id="PF14559">
    <property type="entry name" value="TPR_19"/>
    <property type="match status" value="1"/>
</dbReference>
<reference evidence="1 2" key="1">
    <citation type="journal article" date="2023" name="ISME J.">
        <title>Cultivation and genomic characterization of novel and ubiquitous marine nitrite-oxidizing bacteria from the Nitrospirales.</title>
        <authorList>
            <person name="Mueller A.J."/>
            <person name="Daebeler A."/>
            <person name="Herbold C.W."/>
            <person name="Kirkegaard R.H."/>
            <person name="Daims H."/>
        </authorList>
    </citation>
    <scope>NUCLEOTIDE SEQUENCE [LARGE SCALE GENOMIC DNA]</scope>
    <source>
        <strain evidence="1 2">EB</strain>
    </source>
</reference>
<evidence type="ECO:0000313" key="1">
    <source>
        <dbReference type="EMBL" id="MDT7043550.1"/>
    </source>
</evidence>
<protein>
    <submittedName>
        <fullName evidence="1">Tetratricopeptide repeat protein</fullName>
    </submittedName>
</protein>
<comment type="caution">
    <text evidence="1">The sequence shown here is derived from an EMBL/GenBank/DDBJ whole genome shotgun (WGS) entry which is preliminary data.</text>
</comment>
<dbReference type="InterPro" id="IPR011990">
    <property type="entry name" value="TPR-like_helical_dom_sf"/>
</dbReference>
<accession>A0ABU3KAP9</accession>
<sequence>MCRRAWLYVGFIVGLFVLPFSSLSNPLDSKDIDYPASLEAHLQELHQAYLDSPNNFTILINLASTYLDAGDDFYIDTVKRIEAYQAGADFAKKALALNQQDAQAHFLYAANLGHIAQLQSVLVSAFLIREIKGHVEESIRLSPNYAPALHMMGMILDGLPWFLGGDADESVSYLERAVAADPHYTHARLNLGKIYLKQGRKQAAQEQFLLVTQASSPRGRYAWTHRYNPEAQRLLRQ</sequence>
<organism evidence="1 2">
    <name type="scientific">Candidatus Nitronereus thalassa</name>
    <dbReference type="NCBI Taxonomy" id="3020898"/>
    <lineage>
        <taxon>Bacteria</taxon>
        <taxon>Pseudomonadati</taxon>
        <taxon>Nitrospirota</taxon>
        <taxon>Nitrospiria</taxon>
        <taxon>Nitrospirales</taxon>
        <taxon>Nitrospiraceae</taxon>
        <taxon>Candidatus Nitronereus</taxon>
    </lineage>
</organism>
<evidence type="ECO:0000313" key="2">
    <source>
        <dbReference type="Proteomes" id="UP001250932"/>
    </source>
</evidence>
<proteinExistence type="predicted"/>
<dbReference type="SUPFAM" id="SSF48452">
    <property type="entry name" value="TPR-like"/>
    <property type="match status" value="1"/>
</dbReference>